<evidence type="ECO:0000259" key="2">
    <source>
        <dbReference type="Pfam" id="PF07589"/>
    </source>
</evidence>
<evidence type="ECO:0000313" key="3">
    <source>
        <dbReference type="EMBL" id="NNG23530.1"/>
    </source>
</evidence>
<feature type="signal peptide" evidence="1">
    <location>
        <begin position="1"/>
        <end position="22"/>
    </location>
</feature>
<reference evidence="3 4" key="1">
    <citation type="submission" date="2020-04" db="EMBL/GenBank/DDBJ databases">
        <title>Massilia sp. nov., a cold adapted bacteria isolated from Arctic soil.</title>
        <authorList>
            <person name="Son J."/>
            <person name="Ka J.-O."/>
        </authorList>
    </citation>
    <scope>NUCLEOTIDE SEQUENCE [LARGE SCALE GENOMIC DNA]</scope>
    <source>
        <strain evidence="3 4">ML15P13</strain>
    </source>
</reference>
<dbReference type="EMBL" id="JABAIV010000003">
    <property type="protein sequence ID" value="NNG23530.1"/>
    <property type="molecule type" value="Genomic_DNA"/>
</dbReference>
<keyword evidence="4" id="KW-1185">Reference proteome</keyword>
<sequence length="192" mass="19485">MRKLLCTLAAVLAVTAAPAVTAAVIDFDAPGLIEIDNATNRATYNEDGFSLAGDAAGFLTIDGLGSGASGGLVLFGGNSISLVSMDGILFNFLGLDAGLFDPDTPAILSLTGIVGGNEQLSTTLALGDLTSLSLTGWTGLSELRLSASADLVIDNVQVSPVPEPDTGAMLLLGLGTLVALRSRHVRKAIGMR</sequence>
<feature type="chain" id="PRO_5030737691" evidence="1">
    <location>
        <begin position="23"/>
        <end position="192"/>
    </location>
</feature>
<accession>A0A7Y2JZU8</accession>
<protein>
    <submittedName>
        <fullName evidence="3">PEP-CTERM sorting domain-containing protein</fullName>
    </submittedName>
</protein>
<comment type="caution">
    <text evidence="3">The sequence shown here is derived from an EMBL/GenBank/DDBJ whole genome shotgun (WGS) entry which is preliminary data.</text>
</comment>
<dbReference type="Pfam" id="PF07589">
    <property type="entry name" value="PEP-CTERM"/>
    <property type="match status" value="1"/>
</dbReference>
<dbReference type="RefSeq" id="WP_171084172.1">
    <property type="nucleotide sequence ID" value="NZ_JABAIV010000003.1"/>
</dbReference>
<dbReference type="Proteomes" id="UP000533905">
    <property type="component" value="Unassembled WGS sequence"/>
</dbReference>
<evidence type="ECO:0000313" key="4">
    <source>
        <dbReference type="Proteomes" id="UP000533905"/>
    </source>
</evidence>
<gene>
    <name evidence="3" type="ORF">HGB41_11050</name>
</gene>
<dbReference type="AlphaFoldDB" id="A0A7Y2JZU8"/>
<proteinExistence type="predicted"/>
<organism evidence="3 4">
    <name type="scientific">Telluria aromaticivorans</name>
    <dbReference type="NCBI Taxonomy" id="2725995"/>
    <lineage>
        <taxon>Bacteria</taxon>
        <taxon>Pseudomonadati</taxon>
        <taxon>Pseudomonadota</taxon>
        <taxon>Betaproteobacteria</taxon>
        <taxon>Burkholderiales</taxon>
        <taxon>Oxalobacteraceae</taxon>
        <taxon>Telluria group</taxon>
        <taxon>Telluria</taxon>
    </lineage>
</organism>
<feature type="domain" description="Ice-binding protein C-terminal" evidence="2">
    <location>
        <begin position="160"/>
        <end position="183"/>
    </location>
</feature>
<evidence type="ECO:0000256" key="1">
    <source>
        <dbReference type="SAM" id="SignalP"/>
    </source>
</evidence>
<dbReference type="InterPro" id="IPR013424">
    <property type="entry name" value="Ice-binding_C"/>
</dbReference>
<name>A0A7Y2JZU8_9BURK</name>
<keyword evidence="1" id="KW-0732">Signal</keyword>
<dbReference type="NCBIfam" id="TIGR02595">
    <property type="entry name" value="PEP_CTERM"/>
    <property type="match status" value="1"/>
</dbReference>